<reference evidence="3 4" key="1">
    <citation type="submission" date="2018-03" db="EMBL/GenBank/DDBJ databases">
        <title>Genome sequencing of Melaminivora sp.</title>
        <authorList>
            <person name="Kim S.-J."/>
            <person name="Heo J."/>
            <person name="Ahn J.-H."/>
            <person name="Kwon S.-W."/>
        </authorList>
    </citation>
    <scope>NUCLEOTIDE SEQUENCE [LARGE SCALE GENOMIC DNA]</scope>
    <source>
        <strain evidence="3 4">SC2-9</strain>
    </source>
</reference>
<dbReference type="InterPro" id="IPR029058">
    <property type="entry name" value="AB_hydrolase_fold"/>
</dbReference>
<dbReference type="GO" id="GO:0006508">
    <property type="term" value="P:proteolysis"/>
    <property type="evidence" value="ECO:0007669"/>
    <property type="project" value="InterPro"/>
</dbReference>
<dbReference type="PIRSF" id="PIRSF029171">
    <property type="entry name" value="Esterase_LipA"/>
    <property type="match status" value="1"/>
</dbReference>
<feature type="signal peptide" evidence="1">
    <location>
        <begin position="1"/>
        <end position="28"/>
    </location>
</feature>
<keyword evidence="1" id="KW-0732">Signal</keyword>
<dbReference type="RefSeq" id="WP_106685325.1">
    <property type="nucleotide sequence ID" value="NZ_CP027667.1"/>
</dbReference>
<dbReference type="InterPro" id="IPR005152">
    <property type="entry name" value="Lipase_secreted"/>
</dbReference>
<gene>
    <name evidence="3" type="ORF">C6568_03375</name>
</gene>
<dbReference type="EMBL" id="CP027667">
    <property type="protein sequence ID" value="AVO50932.1"/>
    <property type="molecule type" value="Genomic_DNA"/>
</dbReference>
<sequence length="404" mass="43363">MTLTISSRPARLRRWAQIAALASTTALAACGGGSKDDEDAPAPPVPTPQAVGDLLSASKLVQIAPQDISAALAKDHSKVPEVVPRYAVTTYRLSYFTEDKDGALVRASGLVAVPQKAQGAASPVISYQHATTFQNANAPSLKPEPAEPPVVLASLGYIVVAADYVGFAESNDRPHPYLQARPTARAVLDMLAAAQTWRRQEKVADTGQLYLVGYSEGGYATMAAQRELERGGGPLLAQLQASVPAAGPYDLQATLDAQLERVKDERPEIAWLLRPGTLRHLGSSLRAEVRRLLMRALVPGDADVDYDGRFIDLYLADDQEGLKEFSSVDWGWKPTAPVYLFHGREDQTVPFAAGLAAYNTLQAAGGAPVSLQECTQARPTGHLECVPEYFTYAIGVMQRTARGL</sequence>
<proteinExistence type="predicted"/>
<dbReference type="GO" id="GO:0016042">
    <property type="term" value="P:lipid catabolic process"/>
    <property type="evidence" value="ECO:0007669"/>
    <property type="project" value="InterPro"/>
</dbReference>
<dbReference type="KEGG" id="mela:C6568_03375"/>
<dbReference type="GO" id="GO:0008236">
    <property type="term" value="F:serine-type peptidase activity"/>
    <property type="evidence" value="ECO:0007669"/>
    <property type="project" value="InterPro"/>
</dbReference>
<organism evidence="3 4">
    <name type="scientific">Melaminivora suipulveris</name>
    <dbReference type="NCBI Taxonomy" id="2109913"/>
    <lineage>
        <taxon>Bacteria</taxon>
        <taxon>Pseudomonadati</taxon>
        <taxon>Pseudomonadota</taxon>
        <taxon>Betaproteobacteria</taxon>
        <taxon>Burkholderiales</taxon>
        <taxon>Comamonadaceae</taxon>
        <taxon>Melaminivora</taxon>
    </lineage>
</organism>
<dbReference type="Gene3D" id="3.40.50.1820">
    <property type="entry name" value="alpha/beta hydrolase"/>
    <property type="match status" value="2"/>
</dbReference>
<dbReference type="PANTHER" id="PTHR34853:SF1">
    <property type="entry name" value="LIPASE 5"/>
    <property type="match status" value="1"/>
</dbReference>
<name>A0A2R3QGT1_9BURK</name>
<dbReference type="SUPFAM" id="SSF53474">
    <property type="entry name" value="alpha/beta-Hydrolases"/>
    <property type="match status" value="1"/>
</dbReference>
<dbReference type="GO" id="GO:0004806">
    <property type="term" value="F:triacylglycerol lipase activity"/>
    <property type="evidence" value="ECO:0007669"/>
    <property type="project" value="InterPro"/>
</dbReference>
<evidence type="ECO:0000259" key="2">
    <source>
        <dbReference type="Pfam" id="PF00326"/>
    </source>
</evidence>
<protein>
    <recommendedName>
        <fullName evidence="2">Peptidase S9 prolyl oligopeptidase catalytic domain-containing protein</fullName>
    </recommendedName>
</protein>
<dbReference type="Pfam" id="PF00326">
    <property type="entry name" value="Peptidase_S9"/>
    <property type="match status" value="1"/>
</dbReference>
<accession>A0A2R3QGT1</accession>
<keyword evidence="4" id="KW-1185">Reference proteome</keyword>
<dbReference type="PANTHER" id="PTHR34853">
    <property type="match status" value="1"/>
</dbReference>
<dbReference type="OrthoDB" id="9798122at2"/>
<evidence type="ECO:0000256" key="1">
    <source>
        <dbReference type="SAM" id="SignalP"/>
    </source>
</evidence>
<feature type="chain" id="PRO_5015331971" description="Peptidase S9 prolyl oligopeptidase catalytic domain-containing protein" evidence="1">
    <location>
        <begin position="29"/>
        <end position="404"/>
    </location>
</feature>
<dbReference type="InterPro" id="IPR001375">
    <property type="entry name" value="Peptidase_S9_cat"/>
</dbReference>
<feature type="domain" description="Peptidase S9 prolyl oligopeptidase catalytic" evidence="2">
    <location>
        <begin position="150"/>
        <end position="226"/>
    </location>
</feature>
<evidence type="ECO:0000313" key="3">
    <source>
        <dbReference type="EMBL" id="AVO50932.1"/>
    </source>
</evidence>
<dbReference type="AlphaFoldDB" id="A0A2R3QGT1"/>
<dbReference type="Proteomes" id="UP000237925">
    <property type="component" value="Chromosome"/>
</dbReference>
<evidence type="ECO:0000313" key="4">
    <source>
        <dbReference type="Proteomes" id="UP000237925"/>
    </source>
</evidence>